<proteinExistence type="predicted"/>
<evidence type="ECO:0000256" key="1">
    <source>
        <dbReference type="SAM" id="MobiDB-lite"/>
    </source>
</evidence>
<feature type="compositionally biased region" description="Low complexity" evidence="1">
    <location>
        <begin position="290"/>
        <end position="306"/>
    </location>
</feature>
<sequence>MNGMAATVSLSTDSIELVPGETGGCEVSVTNTGSLVDQFSISLVGVREDWVTVEPATLNLMPAASATATVTFAPPRSPELVAGRHPFGVRVGSREDPRASVVEEGAVEVAPFQEIVTELVPGRRRAARRAKFKLAVDNLGNSEVVVGVSLRDPDDELRLETSRQAITTAPGTATIVKLRATPHRRFWRGQPKMLPFEVVATPVGEEPIRTSGVVQQEQLMPKWLLPALAAAVVVVVAAAAAWFALLKPAVESVATEQTQQQVAKAENAASRASGAADKATAAATVAQRAAGIGPSPTPGGAASAAGLTSVPPPSGRTPSAVKPGAAAPTGPLPLSFRVATEAKLVTDGSFQTFSYTAPPKKRIEIADLVLQNPRGDSGILRISIGKDIVLEIGLANFRDLDYHYLEPLNAAVGQPVVVSVNCTAAGVGSDRCTPSVSFSGRLLS</sequence>
<organism evidence="3 4">
    <name type="scientific">Kribbella ginsengisoli</name>
    <dbReference type="NCBI Taxonomy" id="363865"/>
    <lineage>
        <taxon>Bacteria</taxon>
        <taxon>Bacillati</taxon>
        <taxon>Actinomycetota</taxon>
        <taxon>Actinomycetes</taxon>
        <taxon>Propionibacteriales</taxon>
        <taxon>Kribbellaceae</taxon>
        <taxon>Kribbella</taxon>
    </lineage>
</organism>
<dbReference type="EMBL" id="BAABAA010000002">
    <property type="protein sequence ID" value="GAA3553219.1"/>
    <property type="molecule type" value="Genomic_DNA"/>
</dbReference>
<feature type="transmembrane region" description="Helical" evidence="2">
    <location>
        <begin position="223"/>
        <end position="245"/>
    </location>
</feature>
<keyword evidence="2" id="KW-0472">Membrane</keyword>
<evidence type="ECO:0000256" key="2">
    <source>
        <dbReference type="SAM" id="Phobius"/>
    </source>
</evidence>
<evidence type="ECO:0008006" key="5">
    <source>
        <dbReference type="Google" id="ProtNLM"/>
    </source>
</evidence>
<gene>
    <name evidence="3" type="ORF">GCM10022235_21400</name>
</gene>
<reference evidence="4" key="1">
    <citation type="journal article" date="2019" name="Int. J. Syst. Evol. Microbiol.">
        <title>The Global Catalogue of Microorganisms (GCM) 10K type strain sequencing project: providing services to taxonomists for standard genome sequencing and annotation.</title>
        <authorList>
            <consortium name="The Broad Institute Genomics Platform"/>
            <consortium name="The Broad Institute Genome Sequencing Center for Infectious Disease"/>
            <person name="Wu L."/>
            <person name="Ma J."/>
        </authorList>
    </citation>
    <scope>NUCLEOTIDE SEQUENCE [LARGE SCALE GENOMIC DNA]</scope>
    <source>
        <strain evidence="4">JCM 16928</strain>
    </source>
</reference>
<evidence type="ECO:0000313" key="3">
    <source>
        <dbReference type="EMBL" id="GAA3553219.1"/>
    </source>
</evidence>
<name>A0ABP6WNG1_9ACTN</name>
<comment type="caution">
    <text evidence="3">The sequence shown here is derived from an EMBL/GenBank/DDBJ whole genome shotgun (WGS) entry which is preliminary data.</text>
</comment>
<keyword evidence="2" id="KW-1133">Transmembrane helix</keyword>
<feature type="region of interest" description="Disordered" evidence="1">
    <location>
        <begin position="290"/>
        <end position="328"/>
    </location>
</feature>
<dbReference type="Proteomes" id="UP001501222">
    <property type="component" value="Unassembled WGS sequence"/>
</dbReference>
<keyword evidence="4" id="KW-1185">Reference proteome</keyword>
<keyword evidence="2" id="KW-0812">Transmembrane</keyword>
<accession>A0ABP6WNG1</accession>
<protein>
    <recommendedName>
        <fullName evidence="5">Hydrolytic protein</fullName>
    </recommendedName>
</protein>
<evidence type="ECO:0000313" key="4">
    <source>
        <dbReference type="Proteomes" id="UP001501222"/>
    </source>
</evidence>